<feature type="compositionally biased region" description="Acidic residues" evidence="2">
    <location>
        <begin position="1"/>
        <end position="25"/>
    </location>
</feature>
<evidence type="ECO:0000256" key="2">
    <source>
        <dbReference type="SAM" id="MobiDB-lite"/>
    </source>
</evidence>
<keyword evidence="1" id="KW-0175">Coiled coil</keyword>
<evidence type="ECO:0000256" key="1">
    <source>
        <dbReference type="SAM" id="Coils"/>
    </source>
</evidence>
<proteinExistence type="predicted"/>
<name>A0A7X6RXP8_9MYCO</name>
<feature type="region of interest" description="Disordered" evidence="2">
    <location>
        <begin position="110"/>
        <end position="138"/>
    </location>
</feature>
<dbReference type="EMBL" id="JAAXPJ010000009">
    <property type="protein sequence ID" value="NKZ13658.1"/>
    <property type="molecule type" value="Genomic_DNA"/>
</dbReference>
<comment type="caution">
    <text evidence="3">The sequence shown here is derived from an EMBL/GenBank/DDBJ whole genome shotgun (WGS) entry which is preliminary data.</text>
</comment>
<dbReference type="RefSeq" id="WP_044522675.1">
    <property type="nucleotide sequence ID" value="NZ_HG322953.1"/>
</dbReference>
<evidence type="ECO:0000313" key="4">
    <source>
        <dbReference type="Proteomes" id="UP000518188"/>
    </source>
</evidence>
<accession>A0A7X6RXP8</accession>
<sequence>MSDTDETQAEETDQLDAEQVTEENDDHSGTFPRAYVEKLRTEAKDNRHRAETAEQNLDAVMRELFTAKVSATGKLADPDDLPYDAELLDDDKLTAAIDELTTRKPHLAARKASGSVGQGVTSTKDEPFSLLGRLQQSV</sequence>
<feature type="region of interest" description="Disordered" evidence="2">
    <location>
        <begin position="1"/>
        <end position="33"/>
    </location>
</feature>
<organism evidence="3 4">
    <name type="scientific">Mycolicibacterium septicum DSM 44393</name>
    <dbReference type="NCBI Taxonomy" id="1341646"/>
    <lineage>
        <taxon>Bacteria</taxon>
        <taxon>Bacillati</taxon>
        <taxon>Actinomycetota</taxon>
        <taxon>Actinomycetes</taxon>
        <taxon>Mycobacteriales</taxon>
        <taxon>Mycobacteriaceae</taxon>
        <taxon>Mycolicibacterium</taxon>
    </lineage>
</organism>
<evidence type="ECO:0000313" key="3">
    <source>
        <dbReference type="EMBL" id="NKZ13658.1"/>
    </source>
</evidence>
<protein>
    <submittedName>
        <fullName evidence="3">Uncharacterized protein</fullName>
    </submittedName>
</protein>
<dbReference type="AlphaFoldDB" id="A0A7X6RXP8"/>
<reference evidence="3 4" key="1">
    <citation type="submission" date="2020-04" db="EMBL/GenBank/DDBJ databases">
        <title>MicrobeNet Type strains.</title>
        <authorList>
            <person name="Nicholson A.C."/>
        </authorList>
    </citation>
    <scope>NUCLEOTIDE SEQUENCE [LARGE SCALE GENOMIC DNA]</scope>
    <source>
        <strain evidence="3 4">ATCC 700731</strain>
    </source>
</reference>
<gene>
    <name evidence="3" type="ORF">HGA11_22020</name>
</gene>
<feature type="coiled-coil region" evidence="1">
    <location>
        <begin position="36"/>
        <end position="63"/>
    </location>
</feature>
<dbReference type="Proteomes" id="UP000518188">
    <property type="component" value="Unassembled WGS sequence"/>
</dbReference>